<accession>A0A8R7PAZ4</accession>
<organism evidence="2 3">
    <name type="scientific">Triticum urartu</name>
    <name type="common">Red wild einkorn</name>
    <name type="synonym">Crithodium urartu</name>
    <dbReference type="NCBI Taxonomy" id="4572"/>
    <lineage>
        <taxon>Eukaryota</taxon>
        <taxon>Viridiplantae</taxon>
        <taxon>Streptophyta</taxon>
        <taxon>Embryophyta</taxon>
        <taxon>Tracheophyta</taxon>
        <taxon>Spermatophyta</taxon>
        <taxon>Magnoliopsida</taxon>
        <taxon>Liliopsida</taxon>
        <taxon>Poales</taxon>
        <taxon>Poaceae</taxon>
        <taxon>BOP clade</taxon>
        <taxon>Pooideae</taxon>
        <taxon>Triticodae</taxon>
        <taxon>Triticeae</taxon>
        <taxon>Triticinae</taxon>
        <taxon>Triticum</taxon>
    </lineage>
</organism>
<evidence type="ECO:0000313" key="2">
    <source>
        <dbReference type="EnsemblPlants" id="TuG1812G0200001220.01.T01"/>
    </source>
</evidence>
<feature type="transmembrane region" description="Helical" evidence="1">
    <location>
        <begin position="44"/>
        <end position="66"/>
    </location>
</feature>
<name>A0A8R7PAZ4_TRIUA</name>
<dbReference type="AlphaFoldDB" id="A0A8R7PAZ4"/>
<keyword evidence="1" id="KW-0472">Membrane</keyword>
<dbReference type="EnsemblPlants" id="TuG1812G0200001220.01.T01">
    <property type="protein sequence ID" value="TuG1812G0200001220.01.T01"/>
    <property type="gene ID" value="TuG1812G0200001220.01"/>
</dbReference>
<sequence>FATLWVISAAAAARVVGSRAWDEGSASAVFLQALADGALKASFLVLQALGTVMLCGQFLLYVVAAVSGSGSEFHKRAHGAFNQELIRGGSSPHRSPWNIRFYALHPANFSWFSGAMHDVEKDWFCDCGCGDIWL</sequence>
<keyword evidence="1" id="KW-0812">Transmembrane</keyword>
<keyword evidence="3" id="KW-1185">Reference proteome</keyword>
<keyword evidence="1" id="KW-1133">Transmembrane helix</keyword>
<evidence type="ECO:0000256" key="1">
    <source>
        <dbReference type="SAM" id="Phobius"/>
    </source>
</evidence>
<reference evidence="2" key="2">
    <citation type="submission" date="2018-03" db="EMBL/GenBank/DDBJ databases">
        <title>The Triticum urartu genome reveals the dynamic nature of wheat genome evolution.</title>
        <authorList>
            <person name="Ling H."/>
            <person name="Ma B."/>
            <person name="Shi X."/>
            <person name="Liu H."/>
            <person name="Dong L."/>
            <person name="Sun H."/>
            <person name="Cao Y."/>
            <person name="Gao Q."/>
            <person name="Zheng S."/>
            <person name="Li Y."/>
            <person name="Yu Y."/>
            <person name="Du H."/>
            <person name="Qi M."/>
            <person name="Li Y."/>
            <person name="Yu H."/>
            <person name="Cui Y."/>
            <person name="Wang N."/>
            <person name="Chen C."/>
            <person name="Wu H."/>
            <person name="Zhao Y."/>
            <person name="Zhang J."/>
            <person name="Li Y."/>
            <person name="Zhou W."/>
            <person name="Zhang B."/>
            <person name="Hu W."/>
            <person name="Eijk M."/>
            <person name="Tang J."/>
            <person name="Witsenboer H."/>
            <person name="Zhao S."/>
            <person name="Li Z."/>
            <person name="Zhang A."/>
            <person name="Wang D."/>
            <person name="Liang C."/>
        </authorList>
    </citation>
    <scope>NUCLEOTIDE SEQUENCE [LARGE SCALE GENOMIC DNA]</scope>
    <source>
        <strain evidence="2">cv. G1812</strain>
    </source>
</reference>
<proteinExistence type="predicted"/>
<dbReference type="Gramene" id="TuG1812G0200001220.01.T01">
    <property type="protein sequence ID" value="TuG1812G0200001220.01.T01"/>
    <property type="gene ID" value="TuG1812G0200001220.01"/>
</dbReference>
<protein>
    <submittedName>
        <fullName evidence="2">Uncharacterized protein</fullName>
    </submittedName>
</protein>
<evidence type="ECO:0000313" key="3">
    <source>
        <dbReference type="Proteomes" id="UP000015106"/>
    </source>
</evidence>
<reference evidence="2" key="3">
    <citation type="submission" date="2022-06" db="UniProtKB">
        <authorList>
            <consortium name="EnsemblPlants"/>
        </authorList>
    </citation>
    <scope>IDENTIFICATION</scope>
</reference>
<reference evidence="3" key="1">
    <citation type="journal article" date="2013" name="Nature">
        <title>Draft genome of the wheat A-genome progenitor Triticum urartu.</title>
        <authorList>
            <person name="Ling H.Q."/>
            <person name="Zhao S."/>
            <person name="Liu D."/>
            <person name="Wang J."/>
            <person name="Sun H."/>
            <person name="Zhang C."/>
            <person name="Fan H."/>
            <person name="Li D."/>
            <person name="Dong L."/>
            <person name="Tao Y."/>
            <person name="Gao C."/>
            <person name="Wu H."/>
            <person name="Li Y."/>
            <person name="Cui Y."/>
            <person name="Guo X."/>
            <person name="Zheng S."/>
            <person name="Wang B."/>
            <person name="Yu K."/>
            <person name="Liang Q."/>
            <person name="Yang W."/>
            <person name="Lou X."/>
            <person name="Chen J."/>
            <person name="Feng M."/>
            <person name="Jian J."/>
            <person name="Zhang X."/>
            <person name="Luo G."/>
            <person name="Jiang Y."/>
            <person name="Liu J."/>
            <person name="Wang Z."/>
            <person name="Sha Y."/>
            <person name="Zhang B."/>
            <person name="Wu H."/>
            <person name="Tang D."/>
            <person name="Shen Q."/>
            <person name="Xue P."/>
            <person name="Zou S."/>
            <person name="Wang X."/>
            <person name="Liu X."/>
            <person name="Wang F."/>
            <person name="Yang Y."/>
            <person name="An X."/>
            <person name="Dong Z."/>
            <person name="Zhang K."/>
            <person name="Zhang X."/>
            <person name="Luo M.C."/>
            <person name="Dvorak J."/>
            <person name="Tong Y."/>
            <person name="Wang J."/>
            <person name="Yang H."/>
            <person name="Li Z."/>
            <person name="Wang D."/>
            <person name="Zhang A."/>
            <person name="Wang J."/>
        </authorList>
    </citation>
    <scope>NUCLEOTIDE SEQUENCE</scope>
    <source>
        <strain evidence="3">cv. G1812</strain>
    </source>
</reference>
<dbReference type="Proteomes" id="UP000015106">
    <property type="component" value="Chromosome 2"/>
</dbReference>